<comment type="caution">
    <text evidence="1">The sequence shown here is derived from an EMBL/GenBank/DDBJ whole genome shotgun (WGS) entry which is preliminary data.</text>
</comment>
<gene>
    <name evidence="1" type="ORF">H4O11_06355</name>
</gene>
<dbReference type="SUPFAM" id="SSF55331">
    <property type="entry name" value="Tautomerase/MIF"/>
    <property type="match status" value="1"/>
</dbReference>
<sequence>MPLARIDLRKGKTAAYRQQVSQVVYDAMLSVGVPSNDRFQVIQEHDADGLVYDPDYLGIRRTDDFICIQITWNEGRSLEQKKALYSAIANGLHDAVGVRREDVFVNLVEVKRENWSFGNGEAQYAS</sequence>
<protein>
    <submittedName>
        <fullName evidence="1">Tautomerase family protein</fullName>
    </submittedName>
</protein>
<dbReference type="Gene3D" id="3.30.429.10">
    <property type="entry name" value="Macrophage Migration Inhibitory Factor"/>
    <property type="match status" value="1"/>
</dbReference>
<evidence type="ECO:0000313" key="1">
    <source>
        <dbReference type="EMBL" id="MBA8681429.1"/>
    </source>
</evidence>
<dbReference type="RefSeq" id="WP_182338558.1">
    <property type="nucleotide sequence ID" value="NZ_JACGXS010000002.1"/>
</dbReference>
<accession>A0A7W3FKV8</accession>
<dbReference type="EMBL" id="JACGXS010000002">
    <property type="protein sequence ID" value="MBA8681429.1"/>
    <property type="molecule type" value="Genomic_DNA"/>
</dbReference>
<keyword evidence="2" id="KW-1185">Reference proteome</keyword>
<dbReference type="InterPro" id="IPR014347">
    <property type="entry name" value="Tautomerase/MIF_sf"/>
</dbReference>
<organism evidence="1 2">
    <name type="scientific">Stenotrophomonas tumulicola</name>
    <dbReference type="NCBI Taxonomy" id="1685415"/>
    <lineage>
        <taxon>Bacteria</taxon>
        <taxon>Pseudomonadati</taxon>
        <taxon>Pseudomonadota</taxon>
        <taxon>Gammaproteobacteria</taxon>
        <taxon>Lysobacterales</taxon>
        <taxon>Lysobacteraceae</taxon>
        <taxon>Stenotrophomonas</taxon>
    </lineage>
</organism>
<name>A0A7W3FKV8_9GAMM</name>
<reference evidence="1 2" key="1">
    <citation type="submission" date="2020-08" db="EMBL/GenBank/DDBJ databases">
        <title>Stenotrophomonas tumulicola JCM 30961.</title>
        <authorList>
            <person name="Deng Y."/>
        </authorList>
    </citation>
    <scope>NUCLEOTIDE SEQUENCE [LARGE SCALE GENOMIC DNA]</scope>
    <source>
        <strain evidence="1 2">JCM 30961</strain>
    </source>
</reference>
<dbReference type="Pfam" id="PF14552">
    <property type="entry name" value="Tautomerase_2"/>
    <property type="match status" value="1"/>
</dbReference>
<dbReference type="Proteomes" id="UP000547058">
    <property type="component" value="Unassembled WGS sequence"/>
</dbReference>
<dbReference type="PANTHER" id="PTHR38460:SF1">
    <property type="entry name" value="TAUTOMERASE YOLI-RELATED"/>
    <property type="match status" value="1"/>
</dbReference>
<dbReference type="AlphaFoldDB" id="A0A7W3FKV8"/>
<proteinExistence type="predicted"/>
<dbReference type="PANTHER" id="PTHR38460">
    <property type="entry name" value="TAUTOMERASE YOLI-RELATED"/>
    <property type="match status" value="1"/>
</dbReference>
<dbReference type="InterPro" id="IPR037479">
    <property type="entry name" value="Tauto_MSAD"/>
</dbReference>
<evidence type="ECO:0000313" key="2">
    <source>
        <dbReference type="Proteomes" id="UP000547058"/>
    </source>
</evidence>